<name>A0ABU4U182_9PSEU</name>
<dbReference type="Pfam" id="PF07510">
    <property type="entry name" value="GmrSD_C"/>
    <property type="match status" value="1"/>
</dbReference>
<proteinExistence type="predicted"/>
<comment type="caution">
    <text evidence="3">The sequence shown here is derived from an EMBL/GenBank/DDBJ whole genome shotgun (WGS) entry which is preliminary data.</text>
</comment>
<feature type="signal peptide" evidence="1">
    <location>
        <begin position="1"/>
        <end position="24"/>
    </location>
</feature>
<keyword evidence="1" id="KW-0732">Signal</keyword>
<dbReference type="InterPro" id="IPR011089">
    <property type="entry name" value="GmrSD_C"/>
</dbReference>
<evidence type="ECO:0000313" key="3">
    <source>
        <dbReference type="EMBL" id="MDX8053776.1"/>
    </source>
</evidence>
<evidence type="ECO:0000313" key="4">
    <source>
        <dbReference type="Proteomes" id="UP001271792"/>
    </source>
</evidence>
<reference evidence="3 4" key="1">
    <citation type="submission" date="2023-11" db="EMBL/GenBank/DDBJ databases">
        <title>Lentzea sokolovensis, sp. nov., Lentzea kristufkii, sp. nov., and Lentzea miocenensis, sp. nov., rare actinobacteria from Sokolov Coal Basin, Miocene lacustrine sediment, Czech Republic.</title>
        <authorList>
            <person name="Lara A."/>
            <person name="Kotroba L."/>
            <person name="Nouioui I."/>
            <person name="Neumann-Schaal M."/>
            <person name="Mast Y."/>
            <person name="Chronakova A."/>
        </authorList>
    </citation>
    <scope>NUCLEOTIDE SEQUENCE [LARGE SCALE GENOMIC DNA]</scope>
    <source>
        <strain evidence="3 4">BCCO 10_0798</strain>
    </source>
</reference>
<feature type="chain" id="PRO_5046865866" evidence="1">
    <location>
        <begin position="25"/>
        <end position="218"/>
    </location>
</feature>
<accession>A0ABU4U182</accession>
<keyword evidence="3" id="KW-0255">Endonuclease</keyword>
<keyword evidence="4" id="KW-1185">Reference proteome</keyword>
<evidence type="ECO:0000256" key="1">
    <source>
        <dbReference type="SAM" id="SignalP"/>
    </source>
</evidence>
<organism evidence="3 4">
    <name type="scientific">Lentzea kristufekii</name>
    <dbReference type="NCBI Taxonomy" id="3095430"/>
    <lineage>
        <taxon>Bacteria</taxon>
        <taxon>Bacillati</taxon>
        <taxon>Actinomycetota</taxon>
        <taxon>Actinomycetes</taxon>
        <taxon>Pseudonocardiales</taxon>
        <taxon>Pseudonocardiaceae</taxon>
        <taxon>Lentzea</taxon>
    </lineage>
</organism>
<keyword evidence="3" id="KW-0378">Hydrolase</keyword>
<gene>
    <name evidence="3" type="ORF">SK571_30780</name>
</gene>
<dbReference type="RefSeq" id="WP_319987578.1">
    <property type="nucleotide sequence ID" value="NZ_JAXAVV010000017.1"/>
</dbReference>
<dbReference type="Proteomes" id="UP001271792">
    <property type="component" value="Unassembled WGS sequence"/>
</dbReference>
<protein>
    <submittedName>
        <fullName evidence="3">HNH endonuclease family protein</fullName>
    </submittedName>
</protein>
<feature type="domain" description="GmrSD restriction endonucleases C-terminal" evidence="2">
    <location>
        <begin position="105"/>
        <end position="203"/>
    </location>
</feature>
<evidence type="ECO:0000259" key="2">
    <source>
        <dbReference type="Pfam" id="PF07510"/>
    </source>
</evidence>
<dbReference type="GO" id="GO:0004519">
    <property type="term" value="F:endonuclease activity"/>
    <property type="evidence" value="ECO:0007669"/>
    <property type="project" value="UniProtKB-KW"/>
</dbReference>
<dbReference type="PANTHER" id="PTHR24094">
    <property type="entry name" value="SECRETED PROTEIN"/>
    <property type="match status" value="1"/>
</dbReference>
<keyword evidence="3" id="KW-0540">Nuclease</keyword>
<dbReference type="PANTHER" id="PTHR24094:SF15">
    <property type="entry name" value="AMP-DEPENDENT SYNTHETASE_LIGASE DOMAIN-CONTAINING PROTEIN-RELATED"/>
    <property type="match status" value="1"/>
</dbReference>
<sequence length="218" mass="23006">MPGLAAVLVAAALGIAVASVPSMAAASATATAVPLREAVAALPVAEESRDGYQRDKFRHWTDADRDGCSTRAEVLIDEAAVAPEVGPKCALAGGLWYSSYDDEYVSDARGVDIDHMVPLAEAWDSGASAWTANRREAYANDLDSPQTLIAVTARSNRSKADQDPSTWLPSYAAAQCGYITAWVSVKTRWGLTVDNNEKAVLVEKAARCPNVPIAVGIA</sequence>
<dbReference type="EMBL" id="JAXAVV010000017">
    <property type="protein sequence ID" value="MDX8053776.1"/>
    <property type="molecule type" value="Genomic_DNA"/>
</dbReference>